<evidence type="ECO:0000313" key="3">
    <source>
        <dbReference type="Proteomes" id="UP000325579"/>
    </source>
</evidence>
<feature type="transmembrane region" description="Helical" evidence="1">
    <location>
        <begin position="49"/>
        <end position="69"/>
    </location>
</feature>
<sequence length="78" mass="9247">MSTSRIFAAHNRRLIIMVILLHSKWVYLHFLLFKGYLQLLTFFSSPSSFIPLCTILYSNFLPFSFYLSFDLNLTFVPF</sequence>
<dbReference type="RefSeq" id="XP_031934812.1">
    <property type="nucleotide sequence ID" value="XM_032083798.1"/>
</dbReference>
<protein>
    <submittedName>
        <fullName evidence="2">Uncharacterized protein</fullName>
    </submittedName>
</protein>
<dbReference type="Proteomes" id="UP000325579">
    <property type="component" value="Unassembled WGS sequence"/>
</dbReference>
<organism evidence="2 3">
    <name type="scientific">Aspergillus pseudonomiae</name>
    <dbReference type="NCBI Taxonomy" id="1506151"/>
    <lineage>
        <taxon>Eukaryota</taxon>
        <taxon>Fungi</taxon>
        <taxon>Dikarya</taxon>
        <taxon>Ascomycota</taxon>
        <taxon>Pezizomycotina</taxon>
        <taxon>Eurotiomycetes</taxon>
        <taxon>Eurotiomycetidae</taxon>
        <taxon>Eurotiales</taxon>
        <taxon>Aspergillaceae</taxon>
        <taxon>Aspergillus</taxon>
        <taxon>Aspergillus subgen. Circumdati</taxon>
    </lineage>
</organism>
<keyword evidence="1" id="KW-0472">Membrane</keyword>
<proteinExistence type="predicted"/>
<dbReference type="AlphaFoldDB" id="A0A5N7CV67"/>
<feature type="transmembrane region" description="Helical" evidence="1">
    <location>
        <begin position="14"/>
        <end position="37"/>
    </location>
</feature>
<dbReference type="GeneID" id="43668489"/>
<evidence type="ECO:0000256" key="1">
    <source>
        <dbReference type="SAM" id="Phobius"/>
    </source>
</evidence>
<keyword evidence="3" id="KW-1185">Reference proteome</keyword>
<reference evidence="2 3" key="1">
    <citation type="submission" date="2019-04" db="EMBL/GenBank/DDBJ databases">
        <authorList>
            <consortium name="DOE Joint Genome Institute"/>
            <person name="Mondo S."/>
            <person name="Kjaerbolling I."/>
            <person name="Vesth T."/>
            <person name="Frisvad J.C."/>
            <person name="Nybo J.L."/>
            <person name="Theobald S."/>
            <person name="Kildgaard S."/>
            <person name="Isbrandt T."/>
            <person name="Kuo A."/>
            <person name="Sato A."/>
            <person name="Lyhne E.K."/>
            <person name="Kogle M.E."/>
            <person name="Wiebenga A."/>
            <person name="Kun R.S."/>
            <person name="Lubbers R.J."/>
            <person name="Makela M.R."/>
            <person name="Barry K."/>
            <person name="Chovatia M."/>
            <person name="Clum A."/>
            <person name="Daum C."/>
            <person name="Haridas S."/>
            <person name="He G."/>
            <person name="LaButti K."/>
            <person name="Lipzen A."/>
            <person name="Riley R."/>
            <person name="Salamov A."/>
            <person name="Simmons B.A."/>
            <person name="Magnuson J.K."/>
            <person name="Henrissat B."/>
            <person name="Mortensen U.H."/>
            <person name="Larsen T.O."/>
            <person name="Devries R.P."/>
            <person name="Grigoriev I.V."/>
            <person name="Machida M."/>
            <person name="Baker S.E."/>
            <person name="Andersen M.R."/>
            <person name="Cantor M.N."/>
            <person name="Hua S.X."/>
        </authorList>
    </citation>
    <scope>NUCLEOTIDE SEQUENCE [LARGE SCALE GENOMIC DNA]</scope>
    <source>
        <strain evidence="2 3">CBS 119388</strain>
    </source>
</reference>
<keyword evidence="1" id="KW-0812">Transmembrane</keyword>
<gene>
    <name evidence="2" type="ORF">BDV37DRAFT_265565</name>
</gene>
<keyword evidence="1" id="KW-1133">Transmembrane helix</keyword>
<accession>A0A5N7CV67</accession>
<evidence type="ECO:0000313" key="2">
    <source>
        <dbReference type="EMBL" id="KAE8397493.1"/>
    </source>
</evidence>
<dbReference type="OrthoDB" id="10321437at2759"/>
<dbReference type="EMBL" id="ML736892">
    <property type="protein sequence ID" value="KAE8397493.1"/>
    <property type="molecule type" value="Genomic_DNA"/>
</dbReference>
<name>A0A5N7CV67_9EURO</name>